<comment type="subcellular location">
    <subcellularLocation>
        <location evidence="1">Cell membrane</location>
        <topology evidence="1">Multi-pass membrane protein</topology>
    </subcellularLocation>
</comment>
<keyword evidence="10" id="KW-0594">Phospholipid biosynthesis</keyword>
<evidence type="ECO:0000256" key="7">
    <source>
        <dbReference type="ARBA" id="ARBA00022989"/>
    </source>
</evidence>
<dbReference type="CDD" id="cd09110">
    <property type="entry name" value="PLDc_CLS_1"/>
    <property type="match status" value="1"/>
</dbReference>
<keyword evidence="6" id="KW-0677">Repeat</keyword>
<dbReference type="AlphaFoldDB" id="A0A517PCE9"/>
<dbReference type="SMART" id="SM00155">
    <property type="entry name" value="PLDc"/>
    <property type="match status" value="2"/>
</dbReference>
<dbReference type="CDD" id="cd09112">
    <property type="entry name" value="PLDc_CLS_2"/>
    <property type="match status" value="1"/>
</dbReference>
<evidence type="ECO:0000313" key="16">
    <source>
        <dbReference type="Proteomes" id="UP000318741"/>
    </source>
</evidence>
<dbReference type="OrthoDB" id="9762009at2"/>
<dbReference type="GO" id="GO:0032049">
    <property type="term" value="P:cardiolipin biosynthetic process"/>
    <property type="evidence" value="ECO:0007669"/>
    <property type="project" value="UniProtKB-UniRule"/>
</dbReference>
<feature type="domain" description="PLD phosphodiesterase" evidence="14">
    <location>
        <begin position="220"/>
        <end position="247"/>
    </location>
</feature>
<evidence type="ECO:0000256" key="3">
    <source>
        <dbReference type="ARBA" id="ARBA00022516"/>
    </source>
</evidence>
<evidence type="ECO:0000256" key="8">
    <source>
        <dbReference type="ARBA" id="ARBA00023098"/>
    </source>
</evidence>
<dbReference type="Pfam" id="PF13091">
    <property type="entry name" value="PLDc_2"/>
    <property type="match status" value="2"/>
</dbReference>
<evidence type="ECO:0000256" key="10">
    <source>
        <dbReference type="ARBA" id="ARBA00023209"/>
    </source>
</evidence>
<feature type="transmembrane region" description="Helical" evidence="13">
    <location>
        <begin position="7"/>
        <end position="31"/>
    </location>
</feature>
<feature type="transmembrane region" description="Helical" evidence="13">
    <location>
        <begin position="43"/>
        <end position="64"/>
    </location>
</feature>
<evidence type="ECO:0000256" key="6">
    <source>
        <dbReference type="ARBA" id="ARBA00022737"/>
    </source>
</evidence>
<evidence type="ECO:0000256" key="11">
    <source>
        <dbReference type="ARBA" id="ARBA00023264"/>
    </source>
</evidence>
<dbReference type="InterPro" id="IPR025202">
    <property type="entry name" value="PLD-like_dom"/>
</dbReference>
<dbReference type="Gene3D" id="3.30.870.10">
    <property type="entry name" value="Endonuclease Chain A"/>
    <property type="match status" value="2"/>
</dbReference>
<reference evidence="15 16" key="1">
    <citation type="submission" date="2019-02" db="EMBL/GenBank/DDBJ databases">
        <title>Deep-cultivation of Planctomycetes and their phenomic and genomic characterization uncovers novel biology.</title>
        <authorList>
            <person name="Wiegand S."/>
            <person name="Jogler M."/>
            <person name="Boedeker C."/>
            <person name="Pinto D."/>
            <person name="Vollmers J."/>
            <person name="Rivas-Marin E."/>
            <person name="Kohn T."/>
            <person name="Peeters S.H."/>
            <person name="Heuer A."/>
            <person name="Rast P."/>
            <person name="Oberbeckmann S."/>
            <person name="Bunk B."/>
            <person name="Jeske O."/>
            <person name="Meyerdierks A."/>
            <person name="Storesund J.E."/>
            <person name="Kallscheuer N."/>
            <person name="Luecker S."/>
            <person name="Lage O.M."/>
            <person name="Pohl T."/>
            <person name="Merkel B.J."/>
            <person name="Hornburger P."/>
            <person name="Mueller R.-W."/>
            <person name="Bruemmer F."/>
            <person name="Labrenz M."/>
            <person name="Spormann A.M."/>
            <person name="Op den Camp H."/>
            <person name="Overmann J."/>
            <person name="Amann R."/>
            <person name="Jetten M.S.M."/>
            <person name="Mascher T."/>
            <person name="Medema M.H."/>
            <person name="Devos D.P."/>
            <person name="Kaster A.-K."/>
            <person name="Ovreas L."/>
            <person name="Rohde M."/>
            <person name="Galperin M.Y."/>
            <person name="Jogler C."/>
        </authorList>
    </citation>
    <scope>NUCLEOTIDE SEQUENCE [LARGE SCALE GENOMIC DNA]</scope>
    <source>
        <strain evidence="15 16">CA12</strain>
    </source>
</reference>
<keyword evidence="3" id="KW-0444">Lipid biosynthesis</keyword>
<dbReference type="KEGG" id="acaf:CA12_31780"/>
<keyword evidence="8" id="KW-0443">Lipid metabolism</keyword>
<keyword evidence="4 15" id="KW-0808">Transferase</keyword>
<dbReference type="PANTHER" id="PTHR21248:SF22">
    <property type="entry name" value="PHOSPHOLIPASE D"/>
    <property type="match status" value="1"/>
</dbReference>
<dbReference type="GO" id="GO:0005886">
    <property type="term" value="C:plasma membrane"/>
    <property type="evidence" value="ECO:0007669"/>
    <property type="project" value="UniProtKB-SubCell"/>
</dbReference>
<dbReference type="GO" id="GO:0008808">
    <property type="term" value="F:cardiolipin synthase activity"/>
    <property type="evidence" value="ECO:0007669"/>
    <property type="project" value="UniProtKB-UniRule"/>
</dbReference>
<dbReference type="NCBIfam" id="TIGR04265">
    <property type="entry name" value="bac_cardiolipin"/>
    <property type="match status" value="1"/>
</dbReference>
<evidence type="ECO:0000256" key="12">
    <source>
        <dbReference type="NCBIfam" id="TIGR04265"/>
    </source>
</evidence>
<dbReference type="InterPro" id="IPR001736">
    <property type="entry name" value="PLipase_D/transphosphatidylase"/>
</dbReference>
<evidence type="ECO:0000259" key="14">
    <source>
        <dbReference type="PROSITE" id="PS50035"/>
    </source>
</evidence>
<evidence type="ECO:0000313" key="15">
    <source>
        <dbReference type="EMBL" id="QDT17067.1"/>
    </source>
</evidence>
<dbReference type="EMBL" id="CP036265">
    <property type="protein sequence ID" value="QDT17067.1"/>
    <property type="molecule type" value="Genomic_DNA"/>
</dbReference>
<keyword evidence="7 13" id="KW-1133">Transmembrane helix</keyword>
<dbReference type="RefSeq" id="WP_145359974.1">
    <property type="nucleotide sequence ID" value="NZ_CP036265.1"/>
</dbReference>
<dbReference type="Proteomes" id="UP000318741">
    <property type="component" value="Chromosome"/>
</dbReference>
<evidence type="ECO:0000256" key="5">
    <source>
        <dbReference type="ARBA" id="ARBA00022692"/>
    </source>
</evidence>
<feature type="domain" description="PLD phosphodiesterase" evidence="14">
    <location>
        <begin position="427"/>
        <end position="454"/>
    </location>
</feature>
<keyword evidence="11" id="KW-1208">Phospholipid metabolism</keyword>
<keyword evidence="5 13" id="KW-0812">Transmembrane</keyword>
<organism evidence="15 16">
    <name type="scientific">Alienimonas californiensis</name>
    <dbReference type="NCBI Taxonomy" id="2527989"/>
    <lineage>
        <taxon>Bacteria</taxon>
        <taxon>Pseudomonadati</taxon>
        <taxon>Planctomycetota</taxon>
        <taxon>Planctomycetia</taxon>
        <taxon>Planctomycetales</taxon>
        <taxon>Planctomycetaceae</taxon>
        <taxon>Alienimonas</taxon>
    </lineage>
</organism>
<keyword evidence="2" id="KW-1003">Cell membrane</keyword>
<dbReference type="InterPro" id="IPR027379">
    <property type="entry name" value="CLS_N"/>
</dbReference>
<evidence type="ECO:0000256" key="13">
    <source>
        <dbReference type="SAM" id="Phobius"/>
    </source>
</evidence>
<protein>
    <recommendedName>
        <fullName evidence="12">Cardiolipin synthase</fullName>
        <ecNumber evidence="12">2.7.8.-</ecNumber>
    </recommendedName>
</protein>
<evidence type="ECO:0000256" key="2">
    <source>
        <dbReference type="ARBA" id="ARBA00022475"/>
    </source>
</evidence>
<keyword evidence="16" id="KW-1185">Reference proteome</keyword>
<proteinExistence type="predicted"/>
<dbReference type="PANTHER" id="PTHR21248">
    <property type="entry name" value="CARDIOLIPIN SYNTHASE"/>
    <property type="match status" value="1"/>
</dbReference>
<evidence type="ECO:0000256" key="9">
    <source>
        <dbReference type="ARBA" id="ARBA00023136"/>
    </source>
</evidence>
<name>A0A517PCE9_9PLAN</name>
<evidence type="ECO:0000256" key="4">
    <source>
        <dbReference type="ARBA" id="ARBA00022679"/>
    </source>
</evidence>
<dbReference type="InterPro" id="IPR022924">
    <property type="entry name" value="Cardiolipin_synthase"/>
</dbReference>
<dbReference type="EC" id="2.7.8.-" evidence="12"/>
<gene>
    <name evidence="15" type="primary">clsA</name>
    <name evidence="15" type="ORF">CA12_31780</name>
</gene>
<sequence>MFDWLPVSGWLAAVVTVGGYLLTLVLVRWVLLLKKDSPASTVAWIMAIMLVPYFGGLLFLLFGVNRVNRRAELKAIGDARIDAVTPSLNEYRVFPSESHQEPDRTLMRLQTAVGRFPAVRGNRVEVLDDTNRTLGLIRREIEAATSSIHLEYYIWKPDRTGTALRDLLVRKAAEGVQVRFLYDGIGSVWLTRRWLRPLRDAGAKVASFLPGASFRERWSLNLRNHRKIVVVDGRVAFTGGMNVGDEYLGLARIGGWRQWFGGAANERRRWWRDTHLRIEGPGVLQLQQVFAEDWYFATGKVLGEQASDGAKGRQNLYPDSGSVGNAVVQCVPGGPGGRTPVGERAVPRGLPNLFFTAITGAKKTIDLTTGYFVPPLPIVQALEAAAWRGVRVRLLVPGVGGKPWTIFAGRSDYDILLRAGVEIHEYAAGTLHAKTLTVDGTWSLVGSANLDSRSFFLNFEVNLALFDDQTAERLVERFDADLKKATQITPEARAARAHWRVLAENFCRMFAPVF</sequence>
<dbReference type="PROSITE" id="PS50035">
    <property type="entry name" value="PLD"/>
    <property type="match status" value="2"/>
</dbReference>
<evidence type="ECO:0000256" key="1">
    <source>
        <dbReference type="ARBA" id="ARBA00004651"/>
    </source>
</evidence>
<dbReference type="SUPFAM" id="SSF56024">
    <property type="entry name" value="Phospholipase D/nuclease"/>
    <property type="match status" value="2"/>
</dbReference>
<keyword evidence="9 13" id="KW-0472">Membrane</keyword>
<accession>A0A517PCE9</accession>
<dbReference type="Pfam" id="PF13396">
    <property type="entry name" value="PLDc_N"/>
    <property type="match status" value="1"/>
</dbReference>